<proteinExistence type="predicted"/>
<accession>B3JQX1</accession>
<reference evidence="1 2" key="2">
    <citation type="submission" date="2008-04" db="EMBL/GenBank/DDBJ databases">
        <authorList>
            <person name="Fulton L."/>
            <person name="Clifton S."/>
            <person name="Fulton B."/>
            <person name="Xu J."/>
            <person name="Minx P."/>
            <person name="Pepin K.H."/>
            <person name="Johnson M."/>
            <person name="Thiruvilangam P."/>
            <person name="Bhonagiri V."/>
            <person name="Nash W.E."/>
            <person name="Mardis E.R."/>
            <person name="Wilson R.K."/>
        </authorList>
    </citation>
    <scope>NUCLEOTIDE SEQUENCE [LARGE SCALE GENOMIC DNA]</scope>
    <source>
        <strain evidence="1 2">DSM 17136</strain>
    </source>
</reference>
<reference evidence="1 2" key="1">
    <citation type="submission" date="2008-04" db="EMBL/GenBank/DDBJ databases">
        <title>Draft genome sequence of Bacteroides coprocola (DSM 17136).</title>
        <authorList>
            <person name="Sudarsanam P."/>
            <person name="Ley R."/>
            <person name="Guruge J."/>
            <person name="Turnbaugh P.J."/>
            <person name="Mahowald M."/>
            <person name="Liep D."/>
            <person name="Gordon J."/>
        </authorList>
    </citation>
    <scope>NUCLEOTIDE SEQUENCE [LARGE SCALE GENOMIC DNA]</scope>
    <source>
        <strain evidence="1 2">DSM 17136</strain>
    </source>
</reference>
<evidence type="ECO:0000313" key="2">
    <source>
        <dbReference type="Proteomes" id="UP000003146"/>
    </source>
</evidence>
<name>B3JQX1_9BACT</name>
<gene>
    <name evidence="1" type="ORF">BACCOP_04315</name>
</gene>
<dbReference type="Proteomes" id="UP000003146">
    <property type="component" value="Unassembled WGS sequence"/>
</dbReference>
<comment type="caution">
    <text evidence="1">The sequence shown here is derived from an EMBL/GenBank/DDBJ whole genome shotgun (WGS) entry which is preliminary data.</text>
</comment>
<dbReference type="AlphaFoldDB" id="B3JQX1"/>
<dbReference type="EMBL" id="ABIY02000133">
    <property type="protein sequence ID" value="EDU98678.1"/>
    <property type="molecule type" value="Genomic_DNA"/>
</dbReference>
<protein>
    <submittedName>
        <fullName evidence="1">Uncharacterized protein</fullName>
    </submittedName>
</protein>
<organism evidence="1 2">
    <name type="scientific">Phocaeicola coprocola DSM 17136</name>
    <dbReference type="NCBI Taxonomy" id="470145"/>
    <lineage>
        <taxon>Bacteria</taxon>
        <taxon>Pseudomonadati</taxon>
        <taxon>Bacteroidota</taxon>
        <taxon>Bacteroidia</taxon>
        <taxon>Bacteroidales</taxon>
        <taxon>Bacteroidaceae</taxon>
        <taxon>Phocaeicola</taxon>
    </lineage>
</organism>
<evidence type="ECO:0000313" key="1">
    <source>
        <dbReference type="EMBL" id="EDU98678.1"/>
    </source>
</evidence>
<sequence>MFKKKLDIKNLGKLTNDYFLSKKSFILFVCFEKAFTFASVNKTR</sequence>
<dbReference type="HOGENOM" id="CLU_3212259_0_0_10"/>
<dbReference type="STRING" id="470145.BACCOP_04315"/>